<dbReference type="RefSeq" id="WP_247624117.1">
    <property type="nucleotide sequence ID" value="NZ_CP078077.1"/>
</dbReference>
<dbReference type="PANTHER" id="PTHR34310">
    <property type="entry name" value="DUF427 DOMAIN PROTEIN (AFU_ORTHOLOGUE AFUA_3G02220)"/>
    <property type="match status" value="1"/>
</dbReference>
<organism evidence="2 3">
    <name type="scientific">Microbacterium galbinum</name>
    <dbReference type="NCBI Taxonomy" id="2851646"/>
    <lineage>
        <taxon>Bacteria</taxon>
        <taxon>Bacillati</taxon>
        <taxon>Actinomycetota</taxon>
        <taxon>Actinomycetes</taxon>
        <taxon>Micrococcales</taxon>
        <taxon>Microbacteriaceae</taxon>
        <taxon>Microbacterium</taxon>
    </lineage>
</organism>
<accession>A0ABY4IPV2</accession>
<reference evidence="2 3" key="1">
    <citation type="submission" date="2021-06" db="EMBL/GenBank/DDBJ databases">
        <title>Genome-based taxonomic framework of Microbacterium strains isolated from marine environment, the description of four new species and reclassification of four preexisting species.</title>
        <authorList>
            <person name="Lee S.D."/>
            <person name="Kim S.-M."/>
            <person name="Byeon Y.-S."/>
            <person name="Yang H.L."/>
            <person name="Kim I.S."/>
        </authorList>
    </citation>
    <scope>NUCLEOTIDE SEQUENCE [LARGE SCALE GENOMIC DNA]</scope>
    <source>
        <strain evidence="2 3">SSW1-36</strain>
    </source>
</reference>
<keyword evidence="3" id="KW-1185">Reference proteome</keyword>
<dbReference type="InterPro" id="IPR007361">
    <property type="entry name" value="DUF427"/>
</dbReference>
<name>A0ABY4IPV2_9MICO</name>
<proteinExistence type="predicted"/>
<feature type="domain" description="DUF427" evidence="1">
    <location>
        <begin position="54"/>
        <end position="145"/>
    </location>
</feature>
<dbReference type="Pfam" id="PF04248">
    <property type="entry name" value="NTP_transf_9"/>
    <property type="match status" value="1"/>
</dbReference>
<dbReference type="Proteomes" id="UP000831963">
    <property type="component" value="Chromosome"/>
</dbReference>
<evidence type="ECO:0000313" key="2">
    <source>
        <dbReference type="EMBL" id="UPL14082.1"/>
    </source>
</evidence>
<dbReference type="PANTHER" id="PTHR34310:SF9">
    <property type="entry name" value="BLR5716 PROTEIN"/>
    <property type="match status" value="1"/>
</dbReference>
<evidence type="ECO:0000259" key="1">
    <source>
        <dbReference type="Pfam" id="PF04248"/>
    </source>
</evidence>
<sequence>MLEPTATLVIQHATFLFGARPPRRRNTMTDSAVLDAPGIATDGLVHLTAHEGTVEVWSGDERIATSSNVIELHEVDVPTRLYFPRGDVDLTRLRRVENTTFCPFKGVASDYWALADGADASPVAWSYPEPISAFTPIGGHIAFYDSLEIRPVGDGPGAKA</sequence>
<gene>
    <name evidence="2" type="ORF">KV396_06165</name>
</gene>
<dbReference type="InterPro" id="IPR038694">
    <property type="entry name" value="DUF427_sf"/>
</dbReference>
<protein>
    <submittedName>
        <fullName evidence="2">DUF427 domain-containing protein</fullName>
    </submittedName>
</protein>
<dbReference type="Gene3D" id="2.170.150.40">
    <property type="entry name" value="Domain of unknown function (DUF427)"/>
    <property type="match status" value="1"/>
</dbReference>
<evidence type="ECO:0000313" key="3">
    <source>
        <dbReference type="Proteomes" id="UP000831963"/>
    </source>
</evidence>
<dbReference type="EMBL" id="CP078077">
    <property type="protein sequence ID" value="UPL14082.1"/>
    <property type="molecule type" value="Genomic_DNA"/>
</dbReference>